<keyword evidence="3" id="KW-1185">Reference proteome</keyword>
<evidence type="ECO:0000313" key="3">
    <source>
        <dbReference type="Proteomes" id="UP000006265"/>
    </source>
</evidence>
<dbReference type="InterPro" id="IPR013216">
    <property type="entry name" value="Methyltransf_11"/>
</dbReference>
<name>K5B8H4_MYCHD</name>
<dbReference type="STRING" id="1122247.GCA_000379865_00284"/>
<keyword evidence="2" id="KW-0489">Methyltransferase</keyword>
<dbReference type="eggNOG" id="COG2226">
    <property type="taxonomic scope" value="Bacteria"/>
</dbReference>
<reference evidence="2 3" key="1">
    <citation type="journal article" date="2012" name="J. Bacteriol.">
        <title>Genome sequence of Mycobacterium hassiacum DSM 44199, a rare source of heat-stable mycobacterial proteins.</title>
        <authorList>
            <person name="Tiago I."/>
            <person name="Maranha A."/>
            <person name="Mendes V."/>
            <person name="Alarico S."/>
            <person name="Moynihan P.J."/>
            <person name="Clarke A.J."/>
            <person name="Macedo-Ribeiro S."/>
            <person name="Pereira P.J."/>
            <person name="Empadinhas N."/>
        </authorList>
    </citation>
    <scope>NUCLEOTIDE SEQUENCE [LARGE SCALE GENOMIC DNA]</scope>
    <source>
        <strain evidence="3">DSM 44199 / CIP 105218 / JCM 12690 / 3849</strain>
    </source>
</reference>
<dbReference type="CDD" id="cd02440">
    <property type="entry name" value="AdoMet_MTases"/>
    <property type="match status" value="1"/>
</dbReference>
<organism evidence="2 3">
    <name type="scientific">Mycolicibacterium hassiacum (strain DSM 44199 / CIP 105218 / JCM 12690 / 3849)</name>
    <name type="common">Mycobacterium hassiacum</name>
    <dbReference type="NCBI Taxonomy" id="1122247"/>
    <lineage>
        <taxon>Bacteria</taxon>
        <taxon>Bacillati</taxon>
        <taxon>Actinomycetota</taxon>
        <taxon>Actinomycetes</taxon>
        <taxon>Mycobacteriales</taxon>
        <taxon>Mycobacteriaceae</taxon>
        <taxon>Mycolicibacterium</taxon>
    </lineage>
</organism>
<dbReference type="Gene3D" id="3.40.50.150">
    <property type="entry name" value="Vaccinia Virus protein VP39"/>
    <property type="match status" value="1"/>
</dbReference>
<dbReference type="SUPFAM" id="SSF53335">
    <property type="entry name" value="S-adenosyl-L-methionine-dependent methyltransferases"/>
    <property type="match status" value="1"/>
</dbReference>
<dbReference type="EMBL" id="AMRA01000056">
    <property type="protein sequence ID" value="EKF23703.1"/>
    <property type="molecule type" value="Genomic_DNA"/>
</dbReference>
<dbReference type="PATRIC" id="fig|1122247.3.peg.2191"/>
<dbReference type="PANTHER" id="PTHR43591">
    <property type="entry name" value="METHYLTRANSFERASE"/>
    <property type="match status" value="1"/>
</dbReference>
<dbReference type="AlphaFoldDB" id="K5B8H4"/>
<sequence>MGAPGRRGKVVGMSAQPVNHHADHPGFSGVVGATIGLELLLTGRPVARLAADLADVAPGDHVVDIGCGPGNAVRKAAHRGARATGVDPAPVMLRLARLVTRVGGIDWREGTAESVPLADGAATVWWSLATVHHWKDVAGGLREAHRVLAPGGRLLALERQVRPGAKGFASHGWTREQADAFAEHCREAGFTEARVTGHRAGLRNFWAVRALRA</sequence>
<evidence type="ECO:0000259" key="1">
    <source>
        <dbReference type="Pfam" id="PF08241"/>
    </source>
</evidence>
<keyword evidence="2" id="KW-0808">Transferase</keyword>
<protein>
    <submittedName>
        <fullName evidence="2">UbiE/COQ5 methyltransferase family protein</fullName>
    </submittedName>
</protein>
<dbReference type="Pfam" id="PF08241">
    <property type="entry name" value="Methyltransf_11"/>
    <property type="match status" value="1"/>
</dbReference>
<dbReference type="GO" id="GO:0008757">
    <property type="term" value="F:S-adenosylmethionine-dependent methyltransferase activity"/>
    <property type="evidence" value="ECO:0007669"/>
    <property type="project" value="InterPro"/>
</dbReference>
<dbReference type="Proteomes" id="UP000006265">
    <property type="component" value="Unassembled WGS sequence"/>
</dbReference>
<dbReference type="InterPro" id="IPR029063">
    <property type="entry name" value="SAM-dependent_MTases_sf"/>
</dbReference>
<gene>
    <name evidence="2" type="ORF">C731_2277</name>
</gene>
<dbReference type="GO" id="GO:0032259">
    <property type="term" value="P:methylation"/>
    <property type="evidence" value="ECO:0007669"/>
    <property type="project" value="UniProtKB-KW"/>
</dbReference>
<proteinExistence type="predicted"/>
<feature type="domain" description="Methyltransferase type 11" evidence="1">
    <location>
        <begin position="63"/>
        <end position="155"/>
    </location>
</feature>
<comment type="caution">
    <text evidence="2">The sequence shown here is derived from an EMBL/GenBank/DDBJ whole genome shotgun (WGS) entry which is preliminary data.</text>
</comment>
<accession>K5B8H4</accession>
<evidence type="ECO:0000313" key="2">
    <source>
        <dbReference type="EMBL" id="EKF23703.1"/>
    </source>
</evidence>
<dbReference type="PANTHER" id="PTHR43591:SF24">
    <property type="entry name" value="2-METHOXY-6-POLYPRENYL-1,4-BENZOQUINOL METHYLASE, MITOCHONDRIAL"/>
    <property type="match status" value="1"/>
</dbReference>